<dbReference type="PIRSF" id="PIRSF038959">
    <property type="entry name" value="SdpI"/>
    <property type="match status" value="1"/>
</dbReference>
<dbReference type="PANTHER" id="PTHR37810:SF5">
    <property type="entry name" value="IMMUNITY PROTEIN SDPI"/>
    <property type="match status" value="1"/>
</dbReference>
<dbReference type="InterPro" id="IPR026272">
    <property type="entry name" value="SdpI"/>
</dbReference>
<feature type="transmembrane region" description="Helical" evidence="1">
    <location>
        <begin position="87"/>
        <end position="109"/>
    </location>
</feature>
<dbReference type="Pfam" id="PF13630">
    <property type="entry name" value="SdpI"/>
    <property type="match status" value="1"/>
</dbReference>
<evidence type="ECO:0000313" key="3">
    <source>
        <dbReference type="EMBL" id="KAA8500187.1"/>
    </source>
</evidence>
<keyword evidence="4" id="KW-1185">Reference proteome</keyword>
<gene>
    <name evidence="3" type="ORF">FNY66_14920</name>
</gene>
<evidence type="ECO:0000259" key="2">
    <source>
        <dbReference type="Pfam" id="PF07853"/>
    </source>
</evidence>
<reference evidence="3" key="1">
    <citation type="submission" date="2019-07" db="EMBL/GenBank/DDBJ databases">
        <authorList>
            <person name="Wongkuna S."/>
            <person name="Scaria J."/>
        </authorList>
    </citation>
    <scope>NUCLEOTIDE SEQUENCE [LARGE SCALE GENOMIC DNA]</scope>
    <source>
        <strain evidence="3">SW178</strain>
    </source>
</reference>
<dbReference type="GO" id="GO:0009636">
    <property type="term" value="P:response to toxic substance"/>
    <property type="evidence" value="ECO:0007669"/>
    <property type="project" value="TreeGrafter"/>
</dbReference>
<evidence type="ECO:0000313" key="4">
    <source>
        <dbReference type="Proteomes" id="UP000322025"/>
    </source>
</evidence>
<dbReference type="RefSeq" id="WP_150311641.1">
    <property type="nucleotide sequence ID" value="NZ_VMSO01000039.1"/>
</dbReference>
<name>A0A5M9HU94_9FIRM</name>
<dbReference type="PANTHER" id="PTHR37810">
    <property type="entry name" value="IMMUNITY PROTEIN SDPI"/>
    <property type="match status" value="1"/>
</dbReference>
<dbReference type="EMBL" id="VMSO01000039">
    <property type="protein sequence ID" value="KAA8500187.1"/>
    <property type="molecule type" value="Genomic_DNA"/>
</dbReference>
<feature type="transmembrane region" description="Helical" evidence="1">
    <location>
        <begin position="54"/>
        <end position="75"/>
    </location>
</feature>
<protein>
    <submittedName>
        <fullName evidence="3">DUF1648 domain-containing protein</fullName>
    </submittedName>
</protein>
<dbReference type="InterPro" id="IPR025962">
    <property type="entry name" value="SdpI/YhfL"/>
</dbReference>
<comment type="caution">
    <text evidence="3">The sequence shown here is derived from an EMBL/GenBank/DDBJ whole genome shotgun (WGS) entry which is preliminary data.</text>
</comment>
<dbReference type="Proteomes" id="UP000322025">
    <property type="component" value="Unassembled WGS sequence"/>
</dbReference>
<organism evidence="3 4">
    <name type="scientific">Mediterraneibacter catenae</name>
    <dbReference type="NCBI Taxonomy" id="2594882"/>
    <lineage>
        <taxon>Bacteria</taxon>
        <taxon>Bacillati</taxon>
        <taxon>Bacillota</taxon>
        <taxon>Clostridia</taxon>
        <taxon>Lachnospirales</taxon>
        <taxon>Lachnospiraceae</taxon>
        <taxon>Mediterraneibacter</taxon>
    </lineage>
</organism>
<dbReference type="InterPro" id="IPR012867">
    <property type="entry name" value="DUF1648"/>
</dbReference>
<keyword evidence="1" id="KW-0812">Transmembrane</keyword>
<feature type="domain" description="DUF1648" evidence="2">
    <location>
        <begin position="16"/>
        <end position="63"/>
    </location>
</feature>
<keyword evidence="1" id="KW-0472">Membrane</keyword>
<dbReference type="AlphaFoldDB" id="A0A5M9HU94"/>
<evidence type="ECO:0000256" key="1">
    <source>
        <dbReference type="SAM" id="Phobius"/>
    </source>
</evidence>
<accession>A0A5M9HU94</accession>
<feature type="transmembrane region" description="Helical" evidence="1">
    <location>
        <begin position="7"/>
        <end position="29"/>
    </location>
</feature>
<feature type="transmembrane region" description="Helical" evidence="1">
    <location>
        <begin position="193"/>
        <end position="215"/>
    </location>
</feature>
<dbReference type="Pfam" id="PF07853">
    <property type="entry name" value="DUF1648"/>
    <property type="match status" value="1"/>
</dbReference>
<feature type="transmembrane region" description="Helical" evidence="1">
    <location>
        <begin position="115"/>
        <end position="135"/>
    </location>
</feature>
<dbReference type="OrthoDB" id="9808690at2"/>
<keyword evidence="1" id="KW-1133">Transmembrane helix</keyword>
<proteinExistence type="predicted"/>
<feature type="transmembrane region" description="Helical" evidence="1">
    <location>
        <begin position="169"/>
        <end position="187"/>
    </location>
</feature>
<sequence>MENVKKYKITIIITTLITLLPILFGLIVWNRLPEQIATHWGADGQADGYSGKTFAVFGMPCILAILQLFVSFITLNDPKRRNIHKKPLTLVLWVIPVMSLIVNVITYGVALGMEINVGIIVSILIGILFVILGNYMPKLQQNFTVGIRVPWTLNSTENWNRTHRLGGKMFILGGFLLIITGFLGSVMGDYGTLAALIVIVVICAGVPAVYSFWLFKRGV</sequence>